<dbReference type="InterPro" id="IPR009057">
    <property type="entry name" value="Homeodomain-like_sf"/>
</dbReference>
<dbReference type="SUPFAM" id="SSF46689">
    <property type="entry name" value="Homeodomain-like"/>
    <property type="match status" value="1"/>
</dbReference>
<evidence type="ECO:0000313" key="6">
    <source>
        <dbReference type="EMBL" id="MFL9923901.1"/>
    </source>
</evidence>
<dbReference type="Pfam" id="PF21993">
    <property type="entry name" value="TetR_C_13_2"/>
    <property type="match status" value="1"/>
</dbReference>
<evidence type="ECO:0000256" key="1">
    <source>
        <dbReference type="ARBA" id="ARBA00023015"/>
    </source>
</evidence>
<comment type="caution">
    <text evidence="6">The sequence shown here is derived from an EMBL/GenBank/DDBJ whole genome shotgun (WGS) entry which is preliminary data.</text>
</comment>
<dbReference type="InterPro" id="IPR054156">
    <property type="entry name" value="YxaF_TetR_C"/>
</dbReference>
<name>A0ABW9A4U8_9BURK</name>
<sequence length="186" mass="20353">MPAATLSREEVAQRLLAEFRRSGYQGASLASLSEATGLGKSSLYHYFPEGKVDMARAAMEVVGGWMRETVLPNLSKDGPPEKRLKKYCAALSEFYEKGALPCLTELFSIGEAAEYFQQMLRQSMGNTIKLLSAVMEEDGIDAAEAARRAEDAMVMVQGALIVSRTLGSNAPFARTLRKLPEILLAR</sequence>
<keyword evidence="2 4" id="KW-0238">DNA-binding</keyword>
<feature type="domain" description="HTH tetR-type" evidence="5">
    <location>
        <begin position="5"/>
        <end position="65"/>
    </location>
</feature>
<dbReference type="InterPro" id="IPR036271">
    <property type="entry name" value="Tet_transcr_reg_TetR-rel_C_sf"/>
</dbReference>
<evidence type="ECO:0000259" key="5">
    <source>
        <dbReference type="PROSITE" id="PS50977"/>
    </source>
</evidence>
<proteinExistence type="predicted"/>
<keyword evidence="1" id="KW-0805">Transcription regulation</keyword>
<reference evidence="6 7" key="1">
    <citation type="journal article" date="2024" name="Chem. Sci.">
        <title>Discovery of megapolipeptins by genome mining of a Burkholderiales bacteria collection.</title>
        <authorList>
            <person name="Paulo B.S."/>
            <person name="Recchia M.J.J."/>
            <person name="Lee S."/>
            <person name="Fergusson C.H."/>
            <person name="Romanowski S.B."/>
            <person name="Hernandez A."/>
            <person name="Krull N."/>
            <person name="Liu D.Y."/>
            <person name="Cavanagh H."/>
            <person name="Bos A."/>
            <person name="Gray C.A."/>
            <person name="Murphy B.T."/>
            <person name="Linington R.G."/>
            <person name="Eustaquio A.S."/>
        </authorList>
    </citation>
    <scope>NUCLEOTIDE SEQUENCE [LARGE SCALE GENOMIC DNA]</scope>
    <source>
        <strain evidence="6 7">RL21-008-BIB-A</strain>
    </source>
</reference>
<dbReference type="RefSeq" id="WP_408156008.1">
    <property type="nucleotide sequence ID" value="NZ_JAQQFM010000003.1"/>
</dbReference>
<dbReference type="Pfam" id="PF00440">
    <property type="entry name" value="TetR_N"/>
    <property type="match status" value="1"/>
</dbReference>
<gene>
    <name evidence="6" type="ORF">PQR62_06490</name>
</gene>
<keyword evidence="3" id="KW-0804">Transcription</keyword>
<accession>A0ABW9A4U8</accession>
<evidence type="ECO:0000256" key="2">
    <source>
        <dbReference type="ARBA" id="ARBA00023125"/>
    </source>
</evidence>
<evidence type="ECO:0000256" key="4">
    <source>
        <dbReference type="PROSITE-ProRule" id="PRU00335"/>
    </source>
</evidence>
<evidence type="ECO:0000256" key="3">
    <source>
        <dbReference type="ARBA" id="ARBA00023163"/>
    </source>
</evidence>
<keyword evidence="7" id="KW-1185">Reference proteome</keyword>
<dbReference type="PROSITE" id="PS50977">
    <property type="entry name" value="HTH_TETR_2"/>
    <property type="match status" value="1"/>
</dbReference>
<dbReference type="PANTHER" id="PTHR47506">
    <property type="entry name" value="TRANSCRIPTIONAL REGULATORY PROTEIN"/>
    <property type="match status" value="1"/>
</dbReference>
<dbReference type="Proteomes" id="UP001629246">
    <property type="component" value="Unassembled WGS sequence"/>
</dbReference>
<dbReference type="EMBL" id="JAQQFM010000003">
    <property type="protein sequence ID" value="MFL9923901.1"/>
    <property type="molecule type" value="Genomic_DNA"/>
</dbReference>
<protein>
    <submittedName>
        <fullName evidence="6">TetR/AcrR family transcriptional regulator</fullName>
    </submittedName>
</protein>
<dbReference type="PANTHER" id="PTHR47506:SF3">
    <property type="entry name" value="HTH-TYPE TRANSCRIPTIONAL REGULATOR LMRA"/>
    <property type="match status" value="1"/>
</dbReference>
<feature type="DNA-binding region" description="H-T-H motif" evidence="4">
    <location>
        <begin position="28"/>
        <end position="47"/>
    </location>
</feature>
<dbReference type="InterPro" id="IPR001647">
    <property type="entry name" value="HTH_TetR"/>
</dbReference>
<evidence type="ECO:0000313" key="7">
    <source>
        <dbReference type="Proteomes" id="UP001629246"/>
    </source>
</evidence>
<organism evidence="6 7">
    <name type="scientific">Herbaspirillum lusitanum</name>
    <dbReference type="NCBI Taxonomy" id="213312"/>
    <lineage>
        <taxon>Bacteria</taxon>
        <taxon>Pseudomonadati</taxon>
        <taxon>Pseudomonadota</taxon>
        <taxon>Betaproteobacteria</taxon>
        <taxon>Burkholderiales</taxon>
        <taxon>Oxalobacteraceae</taxon>
        <taxon>Herbaspirillum</taxon>
    </lineage>
</organism>
<dbReference type="Gene3D" id="1.10.357.10">
    <property type="entry name" value="Tetracycline Repressor, domain 2"/>
    <property type="match status" value="1"/>
</dbReference>
<dbReference type="SUPFAM" id="SSF48498">
    <property type="entry name" value="Tetracyclin repressor-like, C-terminal domain"/>
    <property type="match status" value="1"/>
</dbReference>